<keyword evidence="1" id="KW-0614">Plasmid</keyword>
<proteinExistence type="predicted"/>
<evidence type="ECO:0000313" key="1">
    <source>
        <dbReference type="EMBL" id="WVX67748.1"/>
    </source>
</evidence>
<reference evidence="1 2" key="1">
    <citation type="journal article" date="2024" name="Environ. Microbiol.">
        <title>Novel evolutionary insights on the interactions of the Holosporales (Alphaproteobacteria) with eukaryotic hosts from comparative genomics.</title>
        <authorList>
            <person name="Giovannini M."/>
            <person name="Petroni G."/>
            <person name="Castelli M."/>
        </authorList>
    </citation>
    <scope>NUCLEOTIDE SEQUENCE [LARGE SCALE GENOMIC DNA]</scope>
    <source>
        <strain evidence="1 2">US_Bl 15I1</strain>
    </source>
</reference>
<gene>
    <name evidence="1" type="ORF">Bealeia1_01967</name>
</gene>
<protein>
    <submittedName>
        <fullName evidence="1">Uncharacterized protein</fullName>
    </submittedName>
</protein>
<sequence length="110" mass="12704">MIKCCRKLIEKSYRFILGDQDYENYQAEKAKFYLARRRDNVLTAIKTATHNETSSIVPEHRIRSRVQKLTDSEFRSTLEDLGNLGLVDLQLSSEYGLTVRLTVKGKTATF</sequence>
<evidence type="ECO:0000313" key="2">
    <source>
        <dbReference type="Proteomes" id="UP001330434"/>
    </source>
</evidence>
<organism evidence="1 2">
    <name type="scientific">Candidatus Bealeia paramacronuclearis</name>
    <dbReference type="NCBI Taxonomy" id="1921001"/>
    <lineage>
        <taxon>Bacteria</taxon>
        <taxon>Pseudomonadati</taxon>
        <taxon>Pseudomonadota</taxon>
        <taxon>Alphaproteobacteria</taxon>
        <taxon>Holosporales</taxon>
        <taxon>Holosporaceae</taxon>
        <taxon>Candidatus Bealeia</taxon>
    </lineage>
</organism>
<dbReference type="RefSeq" id="WP_331256841.1">
    <property type="nucleotide sequence ID" value="NZ_CP133271.1"/>
</dbReference>
<name>A0ABZ2C5Z7_9PROT</name>
<dbReference type="Proteomes" id="UP001330434">
    <property type="component" value="Plasmid pBealeia1"/>
</dbReference>
<geneLocation type="plasmid" evidence="1 2">
    <name>pBealeia1</name>
</geneLocation>
<keyword evidence="2" id="KW-1185">Reference proteome</keyword>
<dbReference type="EMBL" id="CP133271">
    <property type="protein sequence ID" value="WVX67748.1"/>
    <property type="molecule type" value="Genomic_DNA"/>
</dbReference>
<accession>A0ABZ2C5Z7</accession>